<dbReference type="EMBL" id="AP011540">
    <property type="protein sequence ID" value="BAI65091.1"/>
    <property type="molecule type" value="Genomic_DNA"/>
</dbReference>
<evidence type="ECO:0000313" key="2">
    <source>
        <dbReference type="EMBL" id="BAI65091.1"/>
    </source>
</evidence>
<dbReference type="Proteomes" id="UP000001883">
    <property type="component" value="Chromosome"/>
</dbReference>
<reference evidence="2 3" key="3">
    <citation type="journal article" date="2010" name="Sequencing">
        <title>Complete Genome Sequence of Rothia mucilaginosa DY-18: A Clinical Isolate with Dense Meshwork-Like Structures from a Persistent Apical Periodontitis Lesion.</title>
        <authorList>
            <person name="Yamane K."/>
            <person name="Nambu T."/>
            <person name="Yamanaka T."/>
            <person name="Mashimo C."/>
            <person name="Sugimori C."/>
            <person name="Leung K.-P."/>
            <person name="Fukushima H."/>
        </authorList>
    </citation>
    <scope>NUCLEOTIDE SEQUENCE [LARGE SCALE GENOMIC DNA]</scope>
    <source>
        <strain evidence="2 3">DY-18</strain>
    </source>
</reference>
<gene>
    <name evidence="2" type="ordered locus">RMDY18_12590</name>
</gene>
<accession>D2NTW5</accession>
<dbReference type="KEGG" id="rmu:RMDY18_12590"/>
<dbReference type="HOGENOM" id="CLU_376735_0_0_11"/>
<keyword evidence="1" id="KW-1133">Transmembrane helix</keyword>
<dbReference type="AlphaFoldDB" id="D2NTW5"/>
<keyword evidence="3" id="KW-1185">Reference proteome</keyword>
<reference evidence="2 3" key="2">
    <citation type="journal article" date="2010" name="J Osaka Dent Univ">
        <title>Isolation and identification of Rothia mucilaginosa from persistent apical periodontitis lesions.</title>
        <authorList>
            <person name="Yamane K."/>
            <person name="Yoshida M."/>
            <person name="Fujihira T."/>
            <person name="Baba T."/>
            <person name="Tsuji N."/>
            <person name="Hayashi H."/>
            <person name="Sugimori C."/>
            <person name="Yamanaka T."/>
            <person name="Mashimo C."/>
            <person name="Nambu T."/>
            <person name="Kawai H."/>
            <person name="Fukushima H."/>
        </authorList>
    </citation>
    <scope>NUCLEOTIDE SEQUENCE [LARGE SCALE GENOMIC DNA]</scope>
    <source>
        <strain evidence="2 3">DY-18</strain>
    </source>
</reference>
<organism evidence="2 3">
    <name type="scientific">Rothia mucilaginosa (strain DY-18)</name>
    <name type="common">Stomatococcus mucilaginosus</name>
    <dbReference type="NCBI Taxonomy" id="680646"/>
    <lineage>
        <taxon>Bacteria</taxon>
        <taxon>Bacillati</taxon>
        <taxon>Actinomycetota</taxon>
        <taxon>Actinomycetes</taxon>
        <taxon>Micrococcales</taxon>
        <taxon>Micrococcaceae</taxon>
        <taxon>Rothia</taxon>
    </lineage>
</organism>
<sequence length="730" mass="79041">MTIIMEKSLNVTRQSPLPRKVHRKLHIDALSIQLMSTRNDEFLTRSHLRTHQQGERTLGSLRIFNANTAQHTMTRIHRRLSQLVSVHLTQTLIALNGFLIGHTLLLQRIQKLVQLLLRVGVHHLVRLAAAHHLHAMQGRNRSVHATRLNQRTHVTVEQSQQQGTNMGAIHVRIGHHNDLAVASRVQIKGTTRACTDDLNQRRTLSIRKHISHRSTLSVQNLTANRQQSLIRRRTRQTRSTQRRVTLHNEQLRMLHIGRTAVHQLSGHGRRLQRGLTALSFLMDARRDAGLHLRDDLLAQSGRLSLLRTGGRLQASLQRITHDLRHDLANRRGTQNLLGLTLKLRLGKTHGQHGGQAGEHVILLNLVVTHLVLAGIIGKVLAHHAQQALLKTGGVSTALGGGNNIHEAADRRLVANAPAQRNVHFAIALHVGQLRAAVLTQHRHGLGERSAAAKTPGVGNTLIVRQKLDELTNAAVVLENFLVGLQLAGGAGQAALIADANTQTRNEERGLAHTSSQVLVAELSVGGENLRVSPIAHTGAGHAALSATHNLQSISALGCGSERIFGLGGAAGLKEAGNAVAEGHLVGLRATIHLHVQTGRQRVHHGSAHTVQTTGRVIGAAAKLTAGVQLSEHDLDTGQAGARLNVGGDTAAIIAHLNRTVTVQNDLNGLAETGERLIHRVVDNLPEAVHQAAGVGGANVHARAFAYSFQTFQHGEVTGGVVRRRHGNPFG</sequence>
<protein>
    <submittedName>
        <fullName evidence="2">Uncharacterized protein</fullName>
    </submittedName>
</protein>
<dbReference type="eggNOG" id="ENOG5032V40">
    <property type="taxonomic scope" value="Bacteria"/>
</dbReference>
<keyword evidence="1" id="KW-0812">Transmembrane</keyword>
<evidence type="ECO:0000256" key="1">
    <source>
        <dbReference type="SAM" id="Phobius"/>
    </source>
</evidence>
<reference evidence="3" key="1">
    <citation type="submission" date="2009-07" db="EMBL/GenBank/DDBJ databases">
        <title>Complete genome sequence of Rothia mucilaginosa DJ.</title>
        <authorList>
            <person name="Yamane K."/>
            <person name="Nambu T."/>
            <person name="Mashimo C."/>
            <person name="Sugimori C."/>
            <person name="Yamanaka T."/>
            <person name="Leung K."/>
            <person name="Fukushima H."/>
        </authorList>
    </citation>
    <scope>NUCLEOTIDE SEQUENCE [LARGE SCALE GENOMIC DNA]</scope>
    <source>
        <strain evidence="3">DY-18</strain>
    </source>
</reference>
<evidence type="ECO:0000313" key="3">
    <source>
        <dbReference type="Proteomes" id="UP000001883"/>
    </source>
</evidence>
<feature type="transmembrane region" description="Helical" evidence="1">
    <location>
        <begin position="83"/>
        <end position="105"/>
    </location>
</feature>
<proteinExistence type="predicted"/>
<keyword evidence="1" id="KW-0472">Membrane</keyword>
<name>D2NTW5_ROTMD</name>